<reference evidence="2 3" key="1">
    <citation type="journal article" date="2015" name="Proc. Natl. Acad. Sci. U.S.A.">
        <title>The resurrection genome of Boea hygrometrica: A blueprint for survival of dehydration.</title>
        <authorList>
            <person name="Xiao L."/>
            <person name="Yang G."/>
            <person name="Zhang L."/>
            <person name="Yang X."/>
            <person name="Zhao S."/>
            <person name="Ji Z."/>
            <person name="Zhou Q."/>
            <person name="Hu M."/>
            <person name="Wang Y."/>
            <person name="Chen M."/>
            <person name="Xu Y."/>
            <person name="Jin H."/>
            <person name="Xiao X."/>
            <person name="Hu G."/>
            <person name="Bao F."/>
            <person name="Hu Y."/>
            <person name="Wan P."/>
            <person name="Li L."/>
            <person name="Deng X."/>
            <person name="Kuang T."/>
            <person name="Xiang C."/>
            <person name="Zhu J.K."/>
            <person name="Oliver M.J."/>
            <person name="He Y."/>
        </authorList>
    </citation>
    <scope>NUCLEOTIDE SEQUENCE [LARGE SCALE GENOMIC DNA]</scope>
    <source>
        <strain evidence="3">cv. XS01</strain>
    </source>
</reference>
<feature type="region of interest" description="Disordered" evidence="1">
    <location>
        <begin position="10"/>
        <end position="57"/>
    </location>
</feature>
<evidence type="ECO:0000256" key="1">
    <source>
        <dbReference type="SAM" id="MobiDB-lite"/>
    </source>
</evidence>
<dbReference type="Proteomes" id="UP000250235">
    <property type="component" value="Unassembled WGS sequence"/>
</dbReference>
<sequence length="206" mass="23251">MLYANWDILSTSWAPPAGSKPRPAEKPGKPENTYRQQYTSPRGILGSNPSTESNTNSIRKQQINMQMLRKESRLQPKAESQRISTIAQQQDLIKGTIISGHEMTTHGRCLRTPHQRQANVRKQYPNEASQQEESNATTIALDGAVYRRKSNKIRSLTQQTLTQLTAESFLLIQNAVVPTNPNDDIELLTAETRSLLLIENRSCYDC</sequence>
<organism evidence="2 3">
    <name type="scientific">Dorcoceras hygrometricum</name>
    <dbReference type="NCBI Taxonomy" id="472368"/>
    <lineage>
        <taxon>Eukaryota</taxon>
        <taxon>Viridiplantae</taxon>
        <taxon>Streptophyta</taxon>
        <taxon>Embryophyta</taxon>
        <taxon>Tracheophyta</taxon>
        <taxon>Spermatophyta</taxon>
        <taxon>Magnoliopsida</taxon>
        <taxon>eudicotyledons</taxon>
        <taxon>Gunneridae</taxon>
        <taxon>Pentapetalae</taxon>
        <taxon>asterids</taxon>
        <taxon>lamiids</taxon>
        <taxon>Lamiales</taxon>
        <taxon>Gesneriaceae</taxon>
        <taxon>Didymocarpoideae</taxon>
        <taxon>Trichosporeae</taxon>
        <taxon>Loxocarpinae</taxon>
        <taxon>Dorcoceras</taxon>
    </lineage>
</organism>
<protein>
    <submittedName>
        <fullName evidence="2">Uncharacterized protein</fullName>
    </submittedName>
</protein>
<proteinExistence type="predicted"/>
<feature type="compositionally biased region" description="Polar residues" evidence="1">
    <location>
        <begin position="47"/>
        <end position="57"/>
    </location>
</feature>
<keyword evidence="3" id="KW-1185">Reference proteome</keyword>
<gene>
    <name evidence="2" type="ORF">F511_37203</name>
</gene>
<evidence type="ECO:0000313" key="2">
    <source>
        <dbReference type="EMBL" id="KZV27111.1"/>
    </source>
</evidence>
<evidence type="ECO:0000313" key="3">
    <source>
        <dbReference type="Proteomes" id="UP000250235"/>
    </source>
</evidence>
<dbReference type="AlphaFoldDB" id="A0A2Z7AYZ4"/>
<name>A0A2Z7AYZ4_9LAMI</name>
<dbReference type="EMBL" id="KV010674">
    <property type="protein sequence ID" value="KZV27111.1"/>
    <property type="molecule type" value="Genomic_DNA"/>
</dbReference>
<accession>A0A2Z7AYZ4</accession>